<keyword evidence="6" id="KW-0547">Nucleotide-binding</keyword>
<dbReference type="GO" id="GO:0006233">
    <property type="term" value="P:dTDP biosynthetic process"/>
    <property type="evidence" value="ECO:0007669"/>
    <property type="project" value="InterPro"/>
</dbReference>
<reference evidence="10" key="2">
    <citation type="submission" date="2025-08" db="UniProtKB">
        <authorList>
            <consortium name="Ensembl"/>
        </authorList>
    </citation>
    <scope>IDENTIFICATION</scope>
</reference>
<evidence type="ECO:0000259" key="9">
    <source>
        <dbReference type="Pfam" id="PF02223"/>
    </source>
</evidence>
<accession>A0A8B9W6H5</accession>
<gene>
    <name evidence="10" type="primary">DTYMK</name>
</gene>
<name>A0A8B9W6H5_BOSMU</name>
<dbReference type="GO" id="GO:0004550">
    <property type="term" value="F:nucleoside diphosphate kinase activity"/>
    <property type="evidence" value="ECO:0007669"/>
    <property type="project" value="TreeGrafter"/>
</dbReference>
<sequence>MRSAGGPGQWWREGAAMAGRRGALIVLEGVDRAGKSTQSRKLVDALCAEGHRAELLRFPERSTEIGKLLSSYLEKKSEVEDHSVHLLFSANRWEHVPLMKEKLSQGVTLVVDRYAFSGVAFTSAKEVSATWPVHCLRRVDSAVPVGSMSAPQGSVVPCSPGHLDRTSSLSVGAGCPRRHGCSSDSADTFHISHAGVGGQTHFVQRLVFRRDGESMWGAVLLSPRSRELLFHRYNGPCDHTALCLAFY</sequence>
<evidence type="ECO:0000256" key="5">
    <source>
        <dbReference type="ARBA" id="ARBA00022727"/>
    </source>
</evidence>
<dbReference type="AlphaFoldDB" id="A0A8B9W6H5"/>
<protein>
    <recommendedName>
        <fullName evidence="3">dTMP kinase</fullName>
        <ecNumber evidence="3">2.7.4.9</ecNumber>
    </recommendedName>
</protein>
<dbReference type="FunFam" id="3.40.50.300:FF:004982">
    <property type="entry name" value="Deoxythymidylate kinase"/>
    <property type="match status" value="1"/>
</dbReference>
<evidence type="ECO:0000256" key="2">
    <source>
        <dbReference type="ARBA" id="ARBA00009776"/>
    </source>
</evidence>
<keyword evidence="8" id="KW-0067">ATP-binding</keyword>
<evidence type="ECO:0000256" key="8">
    <source>
        <dbReference type="ARBA" id="ARBA00022840"/>
    </source>
</evidence>
<dbReference type="InterPro" id="IPR039430">
    <property type="entry name" value="Thymidylate_kin-like_dom"/>
</dbReference>
<dbReference type="PANTHER" id="PTHR10344:SF1">
    <property type="entry name" value="THYMIDYLATE KINASE"/>
    <property type="match status" value="1"/>
</dbReference>
<dbReference type="GO" id="GO:0005524">
    <property type="term" value="F:ATP binding"/>
    <property type="evidence" value="ECO:0007669"/>
    <property type="project" value="UniProtKB-KW"/>
</dbReference>
<dbReference type="NCBIfam" id="TIGR00041">
    <property type="entry name" value="DTMP_kinase"/>
    <property type="match status" value="1"/>
</dbReference>
<dbReference type="PROSITE" id="PS01331">
    <property type="entry name" value="THYMIDYLATE_KINASE"/>
    <property type="match status" value="1"/>
</dbReference>
<evidence type="ECO:0000313" key="10">
    <source>
        <dbReference type="Ensembl" id="ENSBGRP00000003086.1"/>
    </source>
</evidence>
<feature type="domain" description="Thymidylate kinase-like" evidence="9">
    <location>
        <begin position="27"/>
        <end position="128"/>
    </location>
</feature>
<evidence type="ECO:0000256" key="1">
    <source>
        <dbReference type="ARBA" id="ARBA00004992"/>
    </source>
</evidence>
<reference evidence="10" key="1">
    <citation type="submission" date="2019-05" db="EMBL/GenBank/DDBJ databases">
        <authorList>
            <person name="Zhang S."/>
            <person name="Liu J."/>
        </authorList>
    </citation>
    <scope>NUCLEOTIDE SEQUENCE [LARGE SCALE GENOMIC DNA]</scope>
</reference>
<dbReference type="Pfam" id="PF02223">
    <property type="entry name" value="Thymidylate_kin"/>
    <property type="match status" value="1"/>
</dbReference>
<reference evidence="10" key="3">
    <citation type="submission" date="2025-09" db="UniProtKB">
        <authorList>
            <consortium name="Ensembl"/>
        </authorList>
    </citation>
    <scope>IDENTIFICATION</scope>
</reference>
<dbReference type="Ensembl" id="ENSBGRT00000003510.1">
    <property type="protein sequence ID" value="ENSBGRP00000003086.1"/>
    <property type="gene ID" value="ENSBGRG00000001869.1"/>
</dbReference>
<dbReference type="GO" id="GO:0005634">
    <property type="term" value="C:nucleus"/>
    <property type="evidence" value="ECO:0007669"/>
    <property type="project" value="TreeGrafter"/>
</dbReference>
<dbReference type="GO" id="GO:0006227">
    <property type="term" value="P:dUDP biosynthetic process"/>
    <property type="evidence" value="ECO:0007669"/>
    <property type="project" value="TreeGrafter"/>
</dbReference>
<keyword evidence="7" id="KW-0418">Kinase</keyword>
<evidence type="ECO:0000256" key="7">
    <source>
        <dbReference type="ARBA" id="ARBA00022777"/>
    </source>
</evidence>
<evidence type="ECO:0000256" key="3">
    <source>
        <dbReference type="ARBA" id="ARBA00012980"/>
    </source>
</evidence>
<dbReference type="InterPro" id="IPR018095">
    <property type="entry name" value="Thymidylate_kin_CS"/>
</dbReference>
<organism evidence="10 11">
    <name type="scientific">Bos mutus grunniens</name>
    <name type="common">Wild yak</name>
    <name type="synonym">Bos grunniens</name>
    <dbReference type="NCBI Taxonomy" id="30521"/>
    <lineage>
        <taxon>Eukaryota</taxon>
        <taxon>Metazoa</taxon>
        <taxon>Chordata</taxon>
        <taxon>Craniata</taxon>
        <taxon>Vertebrata</taxon>
        <taxon>Euteleostomi</taxon>
        <taxon>Mammalia</taxon>
        <taxon>Eutheria</taxon>
        <taxon>Laurasiatheria</taxon>
        <taxon>Artiodactyla</taxon>
        <taxon>Ruminantia</taxon>
        <taxon>Pecora</taxon>
        <taxon>Bovidae</taxon>
        <taxon>Bovinae</taxon>
        <taxon>Bos</taxon>
    </lineage>
</organism>
<dbReference type="GeneTree" id="ENSGT00940000154030"/>
<evidence type="ECO:0000313" key="11">
    <source>
        <dbReference type="Proteomes" id="UP000694520"/>
    </source>
</evidence>
<dbReference type="EC" id="2.7.4.9" evidence="3"/>
<keyword evidence="4" id="KW-0808">Transferase</keyword>
<dbReference type="Proteomes" id="UP000694520">
    <property type="component" value="Chromosome 3"/>
</dbReference>
<proteinExistence type="inferred from homology"/>
<keyword evidence="11" id="KW-1185">Reference proteome</keyword>
<keyword evidence="5" id="KW-0545">Nucleotide biosynthesis</keyword>
<dbReference type="InterPro" id="IPR027417">
    <property type="entry name" value="P-loop_NTPase"/>
</dbReference>
<dbReference type="Gene3D" id="3.40.50.300">
    <property type="entry name" value="P-loop containing nucleotide triphosphate hydrolases"/>
    <property type="match status" value="1"/>
</dbReference>
<dbReference type="GO" id="GO:0006235">
    <property type="term" value="P:dTTP biosynthetic process"/>
    <property type="evidence" value="ECO:0007669"/>
    <property type="project" value="TreeGrafter"/>
</dbReference>
<dbReference type="InterPro" id="IPR018094">
    <property type="entry name" value="Thymidylate_kinase"/>
</dbReference>
<evidence type="ECO:0000256" key="6">
    <source>
        <dbReference type="ARBA" id="ARBA00022741"/>
    </source>
</evidence>
<dbReference type="GO" id="GO:0005829">
    <property type="term" value="C:cytosol"/>
    <property type="evidence" value="ECO:0007669"/>
    <property type="project" value="TreeGrafter"/>
</dbReference>
<evidence type="ECO:0000256" key="4">
    <source>
        <dbReference type="ARBA" id="ARBA00022679"/>
    </source>
</evidence>
<dbReference type="GO" id="GO:0005739">
    <property type="term" value="C:mitochondrion"/>
    <property type="evidence" value="ECO:0007669"/>
    <property type="project" value="TreeGrafter"/>
</dbReference>
<comment type="similarity">
    <text evidence="2">Belongs to the thymidylate kinase family.</text>
</comment>
<dbReference type="GO" id="GO:0004798">
    <property type="term" value="F:dTMP kinase activity"/>
    <property type="evidence" value="ECO:0007669"/>
    <property type="project" value="UniProtKB-EC"/>
</dbReference>
<dbReference type="PANTHER" id="PTHR10344">
    <property type="entry name" value="THYMIDYLATE KINASE"/>
    <property type="match status" value="1"/>
</dbReference>
<dbReference type="SUPFAM" id="SSF52540">
    <property type="entry name" value="P-loop containing nucleoside triphosphate hydrolases"/>
    <property type="match status" value="1"/>
</dbReference>
<comment type="pathway">
    <text evidence="1">Pyrimidine metabolism; dTTP biosynthesis.</text>
</comment>